<reference evidence="5" key="3">
    <citation type="submission" date="2010-09" db="EMBL/GenBank/DDBJ databases">
        <title>Annotation of Gaeumannomyces graminis var. tritici R3-111a-1.</title>
        <authorList>
            <consortium name="The Broad Institute Genome Sequencing Platform"/>
            <person name="Ma L.-J."/>
            <person name="Dead R."/>
            <person name="Young S.K."/>
            <person name="Zeng Q."/>
            <person name="Gargeya S."/>
            <person name="Fitzgerald M."/>
            <person name="Haas B."/>
            <person name="Abouelleil A."/>
            <person name="Alvarado L."/>
            <person name="Arachchi H.M."/>
            <person name="Berlin A."/>
            <person name="Brown A."/>
            <person name="Chapman S.B."/>
            <person name="Chen Z."/>
            <person name="Dunbar C."/>
            <person name="Freedman E."/>
            <person name="Gearin G."/>
            <person name="Gellesch M."/>
            <person name="Goldberg J."/>
            <person name="Griggs A."/>
            <person name="Gujja S."/>
            <person name="Heiman D."/>
            <person name="Howarth C."/>
            <person name="Larson L."/>
            <person name="Lui A."/>
            <person name="MacDonald P.J.P."/>
            <person name="Mehta T."/>
            <person name="Montmayeur A."/>
            <person name="Murphy C."/>
            <person name="Neiman D."/>
            <person name="Pearson M."/>
            <person name="Priest M."/>
            <person name="Roberts A."/>
            <person name="Saif S."/>
            <person name="Shea T."/>
            <person name="Shenoy N."/>
            <person name="Sisk P."/>
            <person name="Stolte C."/>
            <person name="Sykes S."/>
            <person name="Yandava C."/>
            <person name="Wortman J."/>
            <person name="Nusbaum C."/>
            <person name="Birren B."/>
        </authorList>
    </citation>
    <scope>NUCLEOTIDE SEQUENCE</scope>
    <source>
        <strain evidence="5">R3-111a-1</strain>
    </source>
</reference>
<feature type="domain" description="RRM" evidence="4">
    <location>
        <begin position="39"/>
        <end position="117"/>
    </location>
</feature>
<evidence type="ECO:0000256" key="3">
    <source>
        <dbReference type="SAM" id="MobiDB-lite"/>
    </source>
</evidence>
<evidence type="ECO:0000313" key="7">
    <source>
        <dbReference type="Proteomes" id="UP000006039"/>
    </source>
</evidence>
<dbReference type="InterPro" id="IPR000504">
    <property type="entry name" value="RRM_dom"/>
</dbReference>
<dbReference type="HOGENOM" id="CLU_101425_0_0_1"/>
<evidence type="ECO:0000256" key="2">
    <source>
        <dbReference type="PROSITE-ProRule" id="PRU00176"/>
    </source>
</evidence>
<accession>J3PBG8</accession>
<dbReference type="InterPro" id="IPR051229">
    <property type="entry name" value="ALYREF_mRNA_export"/>
</dbReference>
<dbReference type="GO" id="GO:0005634">
    <property type="term" value="C:nucleus"/>
    <property type="evidence" value="ECO:0007669"/>
    <property type="project" value="TreeGrafter"/>
</dbReference>
<reference evidence="6" key="4">
    <citation type="journal article" date="2015" name="G3 (Bethesda)">
        <title>Genome sequences of three phytopathogenic species of the Magnaporthaceae family of fungi.</title>
        <authorList>
            <person name="Okagaki L.H."/>
            <person name="Nunes C.C."/>
            <person name="Sailsbery J."/>
            <person name="Clay B."/>
            <person name="Brown D."/>
            <person name="John T."/>
            <person name="Oh Y."/>
            <person name="Young N."/>
            <person name="Fitzgerald M."/>
            <person name="Haas B.J."/>
            <person name="Zeng Q."/>
            <person name="Young S."/>
            <person name="Adiconis X."/>
            <person name="Fan L."/>
            <person name="Levin J.Z."/>
            <person name="Mitchell T.K."/>
            <person name="Okubara P.A."/>
            <person name="Farman M.L."/>
            <person name="Kohn L.M."/>
            <person name="Birren B."/>
            <person name="Ma L.-J."/>
            <person name="Dean R.A."/>
        </authorList>
    </citation>
    <scope>NUCLEOTIDE SEQUENCE</scope>
    <source>
        <strain evidence="6">R3-111a-1</strain>
    </source>
</reference>
<dbReference type="GeneID" id="20351298"/>
<sequence>MGSLRCLLSKCCWSRQSDINDGIPLECQTTCRRRIETRPVLRTSSTLMDANHHSLQEYFGKSIGTVKKVEISYGPGGVSRGIATIIFAQADAASKAFQELNGILIDQRPIKVEVVVSTADQIPAPRTLSQRITHNQPKAQPKSAASDKRGAKTGANGAAADGAKGTKKAAANPRRAKNARPTKKTAEELDSEMADYFQGGESNGAEGTNTAAPVAAANGDAAMEEDIL</sequence>
<dbReference type="OrthoDB" id="346839at2759"/>
<evidence type="ECO:0000259" key="4">
    <source>
        <dbReference type="PROSITE" id="PS50102"/>
    </source>
</evidence>
<keyword evidence="1 2" id="KW-0694">RNA-binding</keyword>
<dbReference type="VEuPathDB" id="FungiDB:GGTG_10840"/>
<feature type="compositionally biased region" description="Low complexity" evidence="3">
    <location>
        <begin position="152"/>
        <end position="173"/>
    </location>
</feature>
<dbReference type="Gene3D" id="3.30.70.330">
    <property type="match status" value="1"/>
</dbReference>
<feature type="compositionally biased region" description="Polar residues" evidence="3">
    <location>
        <begin position="127"/>
        <end position="138"/>
    </location>
</feature>
<dbReference type="Proteomes" id="UP000006039">
    <property type="component" value="Unassembled WGS sequence"/>
</dbReference>
<dbReference type="SMART" id="SM00360">
    <property type="entry name" value="RRM"/>
    <property type="match status" value="1"/>
</dbReference>
<dbReference type="PANTHER" id="PTHR19965">
    <property type="entry name" value="RNA AND EXPORT FACTOR BINDING PROTEIN"/>
    <property type="match status" value="1"/>
</dbReference>
<evidence type="ECO:0000256" key="1">
    <source>
        <dbReference type="ARBA" id="ARBA00022884"/>
    </source>
</evidence>
<feature type="region of interest" description="Disordered" evidence="3">
    <location>
        <begin position="125"/>
        <end position="228"/>
    </location>
</feature>
<proteinExistence type="predicted"/>
<name>J3PBG8_GAET3</name>
<reference evidence="6" key="5">
    <citation type="submission" date="2018-04" db="UniProtKB">
        <authorList>
            <consortium name="EnsemblFungi"/>
        </authorList>
    </citation>
    <scope>IDENTIFICATION</scope>
    <source>
        <strain evidence="6">R3-111a-1</strain>
    </source>
</reference>
<feature type="compositionally biased region" description="Low complexity" evidence="3">
    <location>
        <begin position="205"/>
        <end position="221"/>
    </location>
</feature>
<dbReference type="PROSITE" id="PS50102">
    <property type="entry name" value="RRM"/>
    <property type="match status" value="1"/>
</dbReference>
<dbReference type="RefSeq" id="XP_009226982.1">
    <property type="nucleotide sequence ID" value="XM_009228718.1"/>
</dbReference>
<dbReference type="PANTHER" id="PTHR19965:SF35">
    <property type="entry name" value="RNA ANNEALING PROTEIN YRA1"/>
    <property type="match status" value="1"/>
</dbReference>
<gene>
    <name evidence="6" type="primary">20351298</name>
    <name evidence="5" type="ORF">GGTG_10840</name>
</gene>
<dbReference type="Pfam" id="PF00076">
    <property type="entry name" value="RRM_1"/>
    <property type="match status" value="1"/>
</dbReference>
<evidence type="ECO:0000313" key="6">
    <source>
        <dbReference type="EnsemblFungi" id="EJT71584"/>
    </source>
</evidence>
<dbReference type="AlphaFoldDB" id="J3PBG8"/>
<dbReference type="EnsemblFungi" id="EJT71584">
    <property type="protein sequence ID" value="EJT71584"/>
    <property type="gene ID" value="GGTG_10840"/>
</dbReference>
<dbReference type="SUPFAM" id="SSF54928">
    <property type="entry name" value="RNA-binding domain, RBD"/>
    <property type="match status" value="1"/>
</dbReference>
<dbReference type="InterPro" id="IPR035979">
    <property type="entry name" value="RBD_domain_sf"/>
</dbReference>
<dbReference type="GO" id="GO:0003729">
    <property type="term" value="F:mRNA binding"/>
    <property type="evidence" value="ECO:0007669"/>
    <property type="project" value="TreeGrafter"/>
</dbReference>
<protein>
    <recommendedName>
        <fullName evidence="4">RRM domain-containing protein</fullName>
    </recommendedName>
</protein>
<dbReference type="InterPro" id="IPR012677">
    <property type="entry name" value="Nucleotide-bd_a/b_plait_sf"/>
</dbReference>
<dbReference type="EMBL" id="GL385400">
    <property type="protein sequence ID" value="EJT71584.1"/>
    <property type="molecule type" value="Genomic_DNA"/>
</dbReference>
<organism evidence="5">
    <name type="scientific">Gaeumannomyces tritici (strain R3-111a-1)</name>
    <name type="common">Wheat and barley take-all root rot fungus</name>
    <name type="synonym">Gaeumannomyces graminis var. tritici</name>
    <dbReference type="NCBI Taxonomy" id="644352"/>
    <lineage>
        <taxon>Eukaryota</taxon>
        <taxon>Fungi</taxon>
        <taxon>Dikarya</taxon>
        <taxon>Ascomycota</taxon>
        <taxon>Pezizomycotina</taxon>
        <taxon>Sordariomycetes</taxon>
        <taxon>Sordariomycetidae</taxon>
        <taxon>Magnaporthales</taxon>
        <taxon>Magnaporthaceae</taxon>
        <taxon>Gaeumannomyces</taxon>
    </lineage>
</organism>
<evidence type="ECO:0000313" key="5">
    <source>
        <dbReference type="EMBL" id="EJT71584.1"/>
    </source>
</evidence>
<reference evidence="7" key="1">
    <citation type="submission" date="2010-07" db="EMBL/GenBank/DDBJ databases">
        <title>The genome sequence of Gaeumannomyces graminis var. tritici strain R3-111a-1.</title>
        <authorList>
            <consortium name="The Broad Institute Genome Sequencing Platform"/>
            <person name="Ma L.-J."/>
            <person name="Dead R."/>
            <person name="Young S."/>
            <person name="Zeng Q."/>
            <person name="Koehrsen M."/>
            <person name="Alvarado L."/>
            <person name="Berlin A."/>
            <person name="Chapman S.B."/>
            <person name="Chen Z."/>
            <person name="Freedman E."/>
            <person name="Gellesch M."/>
            <person name="Goldberg J."/>
            <person name="Griggs A."/>
            <person name="Gujja S."/>
            <person name="Heilman E.R."/>
            <person name="Heiman D."/>
            <person name="Hepburn T."/>
            <person name="Howarth C."/>
            <person name="Jen D."/>
            <person name="Larson L."/>
            <person name="Mehta T."/>
            <person name="Neiman D."/>
            <person name="Pearson M."/>
            <person name="Roberts A."/>
            <person name="Saif S."/>
            <person name="Shea T."/>
            <person name="Shenoy N."/>
            <person name="Sisk P."/>
            <person name="Stolte C."/>
            <person name="Sykes S."/>
            <person name="Walk T."/>
            <person name="White J."/>
            <person name="Yandava C."/>
            <person name="Haas B."/>
            <person name="Nusbaum C."/>
            <person name="Birren B."/>
        </authorList>
    </citation>
    <scope>NUCLEOTIDE SEQUENCE [LARGE SCALE GENOMIC DNA]</scope>
    <source>
        <strain evidence="7">R3-111a-1</strain>
    </source>
</reference>
<feature type="compositionally biased region" description="Basic residues" evidence="3">
    <location>
        <begin position="174"/>
        <end position="183"/>
    </location>
</feature>
<keyword evidence="7" id="KW-1185">Reference proteome</keyword>
<reference evidence="5" key="2">
    <citation type="submission" date="2010-07" db="EMBL/GenBank/DDBJ databases">
        <authorList>
            <consortium name="The Broad Institute Genome Sequencing Platform"/>
            <consortium name="Broad Institute Genome Sequencing Center for Infectious Disease"/>
            <person name="Ma L.-J."/>
            <person name="Dead R."/>
            <person name="Young S."/>
            <person name="Zeng Q."/>
            <person name="Koehrsen M."/>
            <person name="Alvarado L."/>
            <person name="Berlin A."/>
            <person name="Chapman S.B."/>
            <person name="Chen Z."/>
            <person name="Freedman E."/>
            <person name="Gellesch M."/>
            <person name="Goldberg J."/>
            <person name="Griggs A."/>
            <person name="Gujja S."/>
            <person name="Heilman E.R."/>
            <person name="Heiman D."/>
            <person name="Hepburn T."/>
            <person name="Howarth C."/>
            <person name="Jen D."/>
            <person name="Larson L."/>
            <person name="Mehta T."/>
            <person name="Neiman D."/>
            <person name="Pearson M."/>
            <person name="Roberts A."/>
            <person name="Saif S."/>
            <person name="Shea T."/>
            <person name="Shenoy N."/>
            <person name="Sisk P."/>
            <person name="Stolte C."/>
            <person name="Sykes S."/>
            <person name="Walk T."/>
            <person name="White J."/>
            <person name="Yandava C."/>
            <person name="Haas B."/>
            <person name="Nusbaum C."/>
            <person name="Birren B."/>
        </authorList>
    </citation>
    <scope>NUCLEOTIDE SEQUENCE</scope>
    <source>
        <strain evidence="5">R3-111a-1</strain>
    </source>
</reference>